<dbReference type="GO" id="GO:0051287">
    <property type="term" value="F:NAD binding"/>
    <property type="evidence" value="ECO:0007669"/>
    <property type="project" value="InterPro"/>
</dbReference>
<organism evidence="7 8">
    <name type="scientific">Sphingomonas hengshuiensis</name>
    <dbReference type="NCBI Taxonomy" id="1609977"/>
    <lineage>
        <taxon>Bacteria</taxon>
        <taxon>Pseudomonadati</taxon>
        <taxon>Pseudomonadota</taxon>
        <taxon>Alphaproteobacteria</taxon>
        <taxon>Sphingomonadales</taxon>
        <taxon>Sphingomonadaceae</taxon>
        <taxon>Sphingomonas</taxon>
    </lineage>
</organism>
<dbReference type="AlphaFoldDB" id="A0A2W5B8L6"/>
<evidence type="ECO:0000259" key="5">
    <source>
        <dbReference type="Pfam" id="PF00389"/>
    </source>
</evidence>
<keyword evidence="3" id="KW-0520">NAD</keyword>
<comment type="caution">
    <text evidence="7">The sequence shown here is derived from an EMBL/GenBank/DDBJ whole genome shotgun (WGS) entry which is preliminary data.</text>
</comment>
<dbReference type="InterPro" id="IPR006140">
    <property type="entry name" value="D-isomer_DH_NAD-bd"/>
</dbReference>
<dbReference type="PANTHER" id="PTHR10996:SF178">
    <property type="entry name" value="2-HYDROXYACID DEHYDROGENASE YGL185C-RELATED"/>
    <property type="match status" value="1"/>
</dbReference>
<evidence type="ECO:0000313" key="8">
    <source>
        <dbReference type="Proteomes" id="UP000248614"/>
    </source>
</evidence>
<name>A0A2W5B8L6_9SPHN</name>
<gene>
    <name evidence="7" type="ORF">DI632_09470</name>
</gene>
<evidence type="ECO:0000259" key="6">
    <source>
        <dbReference type="Pfam" id="PF02826"/>
    </source>
</evidence>
<proteinExistence type="inferred from homology"/>
<keyword evidence="1" id="KW-0521">NADP</keyword>
<dbReference type="GO" id="GO:0016618">
    <property type="term" value="F:hydroxypyruvate reductase [NAD(P)H] activity"/>
    <property type="evidence" value="ECO:0007669"/>
    <property type="project" value="TreeGrafter"/>
</dbReference>
<dbReference type="GO" id="GO:0005829">
    <property type="term" value="C:cytosol"/>
    <property type="evidence" value="ECO:0007669"/>
    <property type="project" value="TreeGrafter"/>
</dbReference>
<dbReference type="CDD" id="cd12156">
    <property type="entry name" value="HPPR"/>
    <property type="match status" value="1"/>
</dbReference>
<evidence type="ECO:0000313" key="7">
    <source>
        <dbReference type="EMBL" id="PZO77258.1"/>
    </source>
</evidence>
<dbReference type="SUPFAM" id="SSF52283">
    <property type="entry name" value="Formate/glycerate dehydrogenase catalytic domain-like"/>
    <property type="match status" value="1"/>
</dbReference>
<evidence type="ECO:0000256" key="4">
    <source>
        <dbReference type="RuleBase" id="RU003719"/>
    </source>
</evidence>
<dbReference type="FunFam" id="3.40.50.720:FF:000213">
    <property type="entry name" value="Putative 2-hydroxyacid dehydrogenase"/>
    <property type="match status" value="1"/>
</dbReference>
<feature type="domain" description="D-isomer specific 2-hydroxyacid dehydrogenase catalytic" evidence="5">
    <location>
        <begin position="30"/>
        <end position="313"/>
    </location>
</feature>
<sequence>MPAAQILMPAPMADDVVAALDDRFMLHRLWEQDDREGFLRSVAPDIRGLAVSTLAGRIDAAWFDRLPALEIVASFGVGYDNVDAGAAAGRGIVVTNTPGVLDDEVADLAVGLLLATLRRIPQADRFVREGRWADGAFPLSPTLRGRRVGILGLGAIGKAIAHRLAAFGVSIGYHGRSRQDGVDYRYYVTTVALAEASDVVMAVVPGGSGTRHLVDADVLAALGPDGVLINVSRGSVVDERALVAALLDGTIGGAGLDVFENEPQVPEALLAMPNVVLLPHIGSASHATRAAMGRLVVENLTTWFDEGRALTPVPETSRR</sequence>
<evidence type="ECO:0000256" key="1">
    <source>
        <dbReference type="ARBA" id="ARBA00022857"/>
    </source>
</evidence>
<comment type="similarity">
    <text evidence="4">Belongs to the D-isomer specific 2-hydroxyacid dehydrogenase family.</text>
</comment>
<dbReference type="Gene3D" id="3.40.50.720">
    <property type="entry name" value="NAD(P)-binding Rossmann-like Domain"/>
    <property type="match status" value="2"/>
</dbReference>
<dbReference type="Pfam" id="PF00389">
    <property type="entry name" value="2-Hacid_dh"/>
    <property type="match status" value="1"/>
</dbReference>
<dbReference type="PANTHER" id="PTHR10996">
    <property type="entry name" value="2-HYDROXYACID DEHYDROGENASE-RELATED"/>
    <property type="match status" value="1"/>
</dbReference>
<keyword evidence="2 4" id="KW-0560">Oxidoreductase</keyword>
<accession>A0A2W5B8L6</accession>
<feature type="domain" description="D-isomer specific 2-hydroxyacid dehydrogenase NAD-binding" evidence="6">
    <location>
        <begin position="110"/>
        <end position="282"/>
    </location>
</feature>
<evidence type="ECO:0000256" key="3">
    <source>
        <dbReference type="ARBA" id="ARBA00023027"/>
    </source>
</evidence>
<evidence type="ECO:0000256" key="2">
    <source>
        <dbReference type="ARBA" id="ARBA00023002"/>
    </source>
</evidence>
<dbReference type="GO" id="GO:0030267">
    <property type="term" value="F:glyoxylate reductase (NADPH) activity"/>
    <property type="evidence" value="ECO:0007669"/>
    <property type="project" value="TreeGrafter"/>
</dbReference>
<dbReference type="InterPro" id="IPR006139">
    <property type="entry name" value="D-isomer_2_OHA_DH_cat_dom"/>
</dbReference>
<dbReference type="InterPro" id="IPR036291">
    <property type="entry name" value="NAD(P)-bd_dom_sf"/>
</dbReference>
<dbReference type="SUPFAM" id="SSF51735">
    <property type="entry name" value="NAD(P)-binding Rossmann-fold domains"/>
    <property type="match status" value="1"/>
</dbReference>
<dbReference type="Proteomes" id="UP000248614">
    <property type="component" value="Unassembled WGS sequence"/>
</dbReference>
<dbReference type="InterPro" id="IPR050223">
    <property type="entry name" value="D-isomer_2-hydroxyacid_DH"/>
</dbReference>
<dbReference type="Pfam" id="PF02826">
    <property type="entry name" value="2-Hacid_dh_C"/>
    <property type="match status" value="1"/>
</dbReference>
<protein>
    <submittedName>
        <fullName evidence="7">2-hydroxyacid dehydrogenase</fullName>
    </submittedName>
</protein>
<dbReference type="EMBL" id="QFNF01000022">
    <property type="protein sequence ID" value="PZO77258.1"/>
    <property type="molecule type" value="Genomic_DNA"/>
</dbReference>
<reference evidence="7 8" key="1">
    <citation type="submission" date="2017-08" db="EMBL/GenBank/DDBJ databases">
        <title>Infants hospitalized years apart are colonized by the same room-sourced microbial strains.</title>
        <authorList>
            <person name="Brooks B."/>
            <person name="Olm M.R."/>
            <person name="Firek B.A."/>
            <person name="Baker R."/>
            <person name="Thomas B.C."/>
            <person name="Morowitz M.J."/>
            <person name="Banfield J.F."/>
        </authorList>
    </citation>
    <scope>NUCLEOTIDE SEQUENCE [LARGE SCALE GENOMIC DNA]</scope>
    <source>
        <strain evidence="7">S2_018_000_R3_110</strain>
    </source>
</reference>